<evidence type="ECO:0000256" key="5">
    <source>
        <dbReference type="SAM" id="MobiDB-lite"/>
    </source>
</evidence>
<keyword evidence="2 4" id="KW-0863">Zinc-finger</keyword>
<keyword evidence="8" id="KW-1185">Reference proteome</keyword>
<dbReference type="Proteomes" id="UP000789759">
    <property type="component" value="Unassembled WGS sequence"/>
</dbReference>
<evidence type="ECO:0000256" key="2">
    <source>
        <dbReference type="ARBA" id="ARBA00022771"/>
    </source>
</evidence>
<dbReference type="InterPro" id="IPR003656">
    <property type="entry name" value="Znf_BED"/>
</dbReference>
<evidence type="ECO:0000313" key="7">
    <source>
        <dbReference type="EMBL" id="CAG8515634.1"/>
    </source>
</evidence>
<gene>
    <name evidence="7" type="ORF">CPELLU_LOCUS3133</name>
</gene>
<evidence type="ECO:0000256" key="3">
    <source>
        <dbReference type="ARBA" id="ARBA00022833"/>
    </source>
</evidence>
<keyword evidence="3" id="KW-0862">Zinc</keyword>
<accession>A0A9N9A2K4</accession>
<feature type="compositionally biased region" description="Low complexity" evidence="5">
    <location>
        <begin position="95"/>
        <end position="118"/>
    </location>
</feature>
<dbReference type="OrthoDB" id="10463437at2759"/>
<comment type="caution">
    <text evidence="7">The sequence shown here is derived from an EMBL/GenBank/DDBJ whole genome shotgun (WGS) entry which is preliminary data.</text>
</comment>
<dbReference type="EMBL" id="CAJVQA010001473">
    <property type="protein sequence ID" value="CAG8515634.1"/>
    <property type="molecule type" value="Genomic_DNA"/>
</dbReference>
<evidence type="ECO:0000313" key="8">
    <source>
        <dbReference type="Proteomes" id="UP000789759"/>
    </source>
</evidence>
<keyword evidence="1" id="KW-0479">Metal-binding</keyword>
<feature type="region of interest" description="Disordered" evidence="5">
    <location>
        <begin position="76"/>
        <end position="118"/>
    </location>
</feature>
<sequence length="118" mass="13724">MISKSKHGRKPGSIWDYFEWGDLMNSKHFQAICSYCHDPILGVPKRMLNHLKNTCRKIRKEVLDILDNIKLNKKKHKHVRVNTSSSDEDSNITDPNQTPNNQTPNNQTLPLNNNQLIY</sequence>
<evidence type="ECO:0000256" key="1">
    <source>
        <dbReference type="ARBA" id="ARBA00022723"/>
    </source>
</evidence>
<dbReference type="GO" id="GO:0008270">
    <property type="term" value="F:zinc ion binding"/>
    <property type="evidence" value="ECO:0007669"/>
    <property type="project" value="UniProtKB-KW"/>
</dbReference>
<dbReference type="PROSITE" id="PS50808">
    <property type="entry name" value="ZF_BED"/>
    <property type="match status" value="1"/>
</dbReference>
<evidence type="ECO:0000256" key="4">
    <source>
        <dbReference type="PROSITE-ProRule" id="PRU00027"/>
    </source>
</evidence>
<organism evidence="7 8">
    <name type="scientific">Cetraspora pellucida</name>
    <dbReference type="NCBI Taxonomy" id="1433469"/>
    <lineage>
        <taxon>Eukaryota</taxon>
        <taxon>Fungi</taxon>
        <taxon>Fungi incertae sedis</taxon>
        <taxon>Mucoromycota</taxon>
        <taxon>Glomeromycotina</taxon>
        <taxon>Glomeromycetes</taxon>
        <taxon>Diversisporales</taxon>
        <taxon>Gigasporaceae</taxon>
        <taxon>Cetraspora</taxon>
    </lineage>
</organism>
<feature type="domain" description="BED-type" evidence="6">
    <location>
        <begin position="9"/>
        <end position="62"/>
    </location>
</feature>
<proteinExistence type="predicted"/>
<protein>
    <submittedName>
        <fullName evidence="7">10375_t:CDS:1</fullName>
    </submittedName>
</protein>
<dbReference type="GO" id="GO:0003677">
    <property type="term" value="F:DNA binding"/>
    <property type="evidence" value="ECO:0007669"/>
    <property type="project" value="InterPro"/>
</dbReference>
<name>A0A9N9A2K4_9GLOM</name>
<dbReference type="AlphaFoldDB" id="A0A9N9A2K4"/>
<reference evidence="7" key="1">
    <citation type="submission" date="2021-06" db="EMBL/GenBank/DDBJ databases">
        <authorList>
            <person name="Kallberg Y."/>
            <person name="Tangrot J."/>
            <person name="Rosling A."/>
        </authorList>
    </citation>
    <scope>NUCLEOTIDE SEQUENCE</scope>
    <source>
        <strain evidence="7">FL966</strain>
    </source>
</reference>
<evidence type="ECO:0000259" key="6">
    <source>
        <dbReference type="PROSITE" id="PS50808"/>
    </source>
</evidence>